<feature type="domain" description="CTLH" evidence="3">
    <location>
        <begin position="404"/>
        <end position="463"/>
    </location>
</feature>
<dbReference type="PROSITE" id="PS50188">
    <property type="entry name" value="B302_SPRY"/>
    <property type="match status" value="1"/>
</dbReference>
<accession>A0ABQ7JF82</accession>
<organism evidence="4 5">
    <name type="scientific">Cardiosporidium cionae</name>
    <dbReference type="NCBI Taxonomy" id="476202"/>
    <lineage>
        <taxon>Eukaryota</taxon>
        <taxon>Sar</taxon>
        <taxon>Alveolata</taxon>
        <taxon>Apicomplexa</taxon>
        <taxon>Aconoidasida</taxon>
        <taxon>Nephromycida</taxon>
        <taxon>Cardiosporidium</taxon>
    </lineage>
</organism>
<feature type="compositionally biased region" description="Basic and acidic residues" evidence="1">
    <location>
        <begin position="137"/>
        <end position="152"/>
    </location>
</feature>
<dbReference type="Pfam" id="PF00622">
    <property type="entry name" value="SPRY"/>
    <property type="match status" value="1"/>
</dbReference>
<dbReference type="CDD" id="cd12885">
    <property type="entry name" value="SPRY_RanBP_like"/>
    <property type="match status" value="1"/>
</dbReference>
<dbReference type="InterPro" id="IPR001870">
    <property type="entry name" value="B30.2/SPRY"/>
</dbReference>
<reference evidence="4 5" key="1">
    <citation type="journal article" date="2020" name="bioRxiv">
        <title>Metabolic contributions of an alphaproteobacterial endosymbiont in the apicomplexan Cardiosporidium cionae.</title>
        <authorList>
            <person name="Hunter E.S."/>
            <person name="Paight C.J."/>
            <person name="Lane C.E."/>
        </authorList>
    </citation>
    <scope>NUCLEOTIDE SEQUENCE [LARGE SCALE GENOMIC DNA]</scope>
    <source>
        <strain evidence="4">ESH_2018</strain>
    </source>
</reference>
<dbReference type="Gene3D" id="2.60.120.920">
    <property type="match status" value="1"/>
</dbReference>
<dbReference type="InterPro" id="IPR003877">
    <property type="entry name" value="SPRY_dom"/>
</dbReference>
<feature type="region of interest" description="Disordered" evidence="1">
    <location>
        <begin position="137"/>
        <end position="162"/>
    </location>
</feature>
<evidence type="ECO:0000313" key="4">
    <source>
        <dbReference type="EMBL" id="KAF8822657.1"/>
    </source>
</evidence>
<dbReference type="InterPro" id="IPR043136">
    <property type="entry name" value="B30.2/SPRY_sf"/>
</dbReference>
<feature type="region of interest" description="Disordered" evidence="1">
    <location>
        <begin position="285"/>
        <end position="307"/>
    </location>
</feature>
<comment type="caution">
    <text evidence="4">The sequence shown here is derived from an EMBL/GenBank/DDBJ whole genome shotgun (WGS) entry which is preliminary data.</text>
</comment>
<feature type="compositionally biased region" description="Basic and acidic residues" evidence="1">
    <location>
        <begin position="342"/>
        <end position="353"/>
    </location>
</feature>
<feature type="non-terminal residue" evidence="4">
    <location>
        <position position="1"/>
    </location>
</feature>
<gene>
    <name evidence="4" type="ORF">IE077_003198</name>
</gene>
<dbReference type="SUPFAM" id="SSF49899">
    <property type="entry name" value="Concanavalin A-like lectins/glucanases"/>
    <property type="match status" value="1"/>
</dbReference>
<evidence type="ECO:0000256" key="1">
    <source>
        <dbReference type="SAM" id="MobiDB-lite"/>
    </source>
</evidence>
<evidence type="ECO:0000259" key="2">
    <source>
        <dbReference type="PROSITE" id="PS50188"/>
    </source>
</evidence>
<proteinExistence type="predicted"/>
<feature type="domain" description="B30.2/SPRY" evidence="2">
    <location>
        <begin position="39"/>
        <end position="226"/>
    </location>
</feature>
<dbReference type="InterPro" id="IPR006595">
    <property type="entry name" value="CTLH_C"/>
</dbReference>
<dbReference type="EMBL" id="JADAQX010000034">
    <property type="protein sequence ID" value="KAF8822657.1"/>
    <property type="molecule type" value="Genomic_DNA"/>
</dbReference>
<sequence length="559" mass="62332">CPQVCVLLKRGFREQLACSGDTSSHRSTELTFLLISFLPTRIAYHSINAMHGNAEARPSQLSRLPYPHYVEILKDRLTACYVGKGVHIDVGVVRSDVPAPSDCSIYYFEVKIVEANTSPKISVGLTRKNSLLTRHPGSEKKSIGYRSEDGRKLRNARSHPENYGPSYGQDDVIGCGLHYSQNRIFFTKNGMFLGVACALRSAVYYPTIGMHALGERICCNFEGPFIFDLQGLIESELLDEREIISREKCERVVLNHLIRSYLLHSGHMKTLEALDVALAEEAAAAAKQENDPTPERRTNLLRGEDGNGMDCSVSSSAEVSLLVNQAILELHNEIGMPTSTRAETEGDGHHAEENSAVSHQEPVEVPIPSADDTNCLNVSPSACKAAPWTEFLLTPSVHSILEAHLTHRADLRRLVSDGNILGALSLLEQTYPTILQSEQPTMAEALLLSQQVIEFLRDSNAQVMDAVKWIRERLPRFRDSSLQIQAAVNECCSLVCYPIRSDIGRNKLFDLSRRYLAADKLNEHILKHELKAPEWSSLHLLVRQIVACKICRKTQKRNS</sequence>
<dbReference type="Proteomes" id="UP000823046">
    <property type="component" value="Unassembled WGS sequence"/>
</dbReference>
<dbReference type="InterPro" id="IPR044736">
    <property type="entry name" value="Gid1/RanBPM/SPLA_SPRY"/>
</dbReference>
<dbReference type="SMART" id="SM00449">
    <property type="entry name" value="SPRY"/>
    <property type="match status" value="1"/>
</dbReference>
<evidence type="ECO:0000259" key="3">
    <source>
        <dbReference type="PROSITE" id="PS50897"/>
    </source>
</evidence>
<dbReference type="InterPro" id="IPR013320">
    <property type="entry name" value="ConA-like_dom_sf"/>
</dbReference>
<dbReference type="PROSITE" id="PS50897">
    <property type="entry name" value="CTLH"/>
    <property type="match status" value="1"/>
</dbReference>
<name>A0ABQ7JF82_9APIC</name>
<feature type="compositionally biased region" description="Basic and acidic residues" evidence="1">
    <location>
        <begin position="288"/>
        <end position="305"/>
    </location>
</feature>
<protein>
    <submittedName>
        <fullName evidence="4">SPRY domain-containing protein</fullName>
    </submittedName>
</protein>
<dbReference type="InterPro" id="IPR050618">
    <property type="entry name" value="Ubq-SigPath_Reg"/>
</dbReference>
<dbReference type="PANTHER" id="PTHR12864">
    <property type="entry name" value="RAN BINDING PROTEIN 9-RELATED"/>
    <property type="match status" value="1"/>
</dbReference>
<keyword evidence="5" id="KW-1185">Reference proteome</keyword>
<feature type="region of interest" description="Disordered" evidence="1">
    <location>
        <begin position="336"/>
        <end position="360"/>
    </location>
</feature>
<evidence type="ECO:0000313" key="5">
    <source>
        <dbReference type="Proteomes" id="UP000823046"/>
    </source>
</evidence>